<name>A0A9D4JJ64_DREPO</name>
<evidence type="ECO:0000313" key="1">
    <source>
        <dbReference type="EMBL" id="KAH3814431.1"/>
    </source>
</evidence>
<sequence length="72" mass="8243">MPSCRGFQKVAHSKRKVKLSWSKSLRPQLLRGAEKKQYLLHILKFKVGIFPNSENVQKFVADDSLNNIATCI</sequence>
<reference evidence="1" key="1">
    <citation type="journal article" date="2019" name="bioRxiv">
        <title>The Genome of the Zebra Mussel, Dreissena polymorpha: A Resource for Invasive Species Research.</title>
        <authorList>
            <person name="McCartney M.A."/>
            <person name="Auch B."/>
            <person name="Kono T."/>
            <person name="Mallez S."/>
            <person name="Zhang Y."/>
            <person name="Obille A."/>
            <person name="Becker A."/>
            <person name="Abrahante J.E."/>
            <person name="Garbe J."/>
            <person name="Badalamenti J.P."/>
            <person name="Herman A."/>
            <person name="Mangelson H."/>
            <person name="Liachko I."/>
            <person name="Sullivan S."/>
            <person name="Sone E.D."/>
            <person name="Koren S."/>
            <person name="Silverstein K.A.T."/>
            <person name="Beckman K.B."/>
            <person name="Gohl D.M."/>
        </authorList>
    </citation>
    <scope>NUCLEOTIDE SEQUENCE</scope>
    <source>
        <strain evidence="1">Duluth1</strain>
        <tissue evidence="1">Whole animal</tissue>
    </source>
</reference>
<gene>
    <name evidence="1" type="ORF">DPMN_142929</name>
</gene>
<organism evidence="1 2">
    <name type="scientific">Dreissena polymorpha</name>
    <name type="common">Zebra mussel</name>
    <name type="synonym">Mytilus polymorpha</name>
    <dbReference type="NCBI Taxonomy" id="45954"/>
    <lineage>
        <taxon>Eukaryota</taxon>
        <taxon>Metazoa</taxon>
        <taxon>Spiralia</taxon>
        <taxon>Lophotrochozoa</taxon>
        <taxon>Mollusca</taxon>
        <taxon>Bivalvia</taxon>
        <taxon>Autobranchia</taxon>
        <taxon>Heteroconchia</taxon>
        <taxon>Euheterodonta</taxon>
        <taxon>Imparidentia</taxon>
        <taxon>Neoheterodontei</taxon>
        <taxon>Myida</taxon>
        <taxon>Dreissenoidea</taxon>
        <taxon>Dreissenidae</taxon>
        <taxon>Dreissena</taxon>
    </lineage>
</organism>
<dbReference type="Proteomes" id="UP000828390">
    <property type="component" value="Unassembled WGS sequence"/>
</dbReference>
<reference evidence="1" key="2">
    <citation type="submission" date="2020-11" db="EMBL/GenBank/DDBJ databases">
        <authorList>
            <person name="McCartney M.A."/>
            <person name="Auch B."/>
            <person name="Kono T."/>
            <person name="Mallez S."/>
            <person name="Becker A."/>
            <person name="Gohl D.M."/>
            <person name="Silverstein K.A.T."/>
            <person name="Koren S."/>
            <person name="Bechman K.B."/>
            <person name="Herman A."/>
            <person name="Abrahante J.E."/>
            <person name="Garbe J."/>
        </authorList>
    </citation>
    <scope>NUCLEOTIDE SEQUENCE</scope>
    <source>
        <strain evidence="1">Duluth1</strain>
        <tissue evidence="1">Whole animal</tissue>
    </source>
</reference>
<protein>
    <submittedName>
        <fullName evidence="1">Uncharacterized protein</fullName>
    </submittedName>
</protein>
<proteinExistence type="predicted"/>
<dbReference type="AlphaFoldDB" id="A0A9D4JJ64"/>
<accession>A0A9D4JJ64</accession>
<evidence type="ECO:0000313" key="2">
    <source>
        <dbReference type="Proteomes" id="UP000828390"/>
    </source>
</evidence>
<keyword evidence="2" id="KW-1185">Reference proteome</keyword>
<dbReference type="EMBL" id="JAIWYP010000006">
    <property type="protein sequence ID" value="KAH3814431.1"/>
    <property type="molecule type" value="Genomic_DNA"/>
</dbReference>
<comment type="caution">
    <text evidence="1">The sequence shown here is derived from an EMBL/GenBank/DDBJ whole genome shotgun (WGS) entry which is preliminary data.</text>
</comment>